<dbReference type="RefSeq" id="XP_022660359.1">
    <property type="nucleotide sequence ID" value="XM_022804624.1"/>
</dbReference>
<accession>A0A7M7K1Q4</accession>
<dbReference type="AlphaFoldDB" id="A0A7M7K1Q4"/>
<keyword evidence="5" id="KW-1185">Reference proteome</keyword>
<dbReference type="EnsemblMetazoa" id="XM_022804622">
    <property type="protein sequence ID" value="XP_022660357"/>
    <property type="gene ID" value="LOC111250027"/>
</dbReference>
<dbReference type="InterPro" id="IPR035994">
    <property type="entry name" value="Nucleoside_phosphorylase_sf"/>
</dbReference>
<dbReference type="Gene3D" id="3.40.50.1580">
    <property type="entry name" value="Nucleoside phosphorylase domain"/>
    <property type="match status" value="1"/>
</dbReference>
<dbReference type="GO" id="GO:0009166">
    <property type="term" value="P:nucleotide catabolic process"/>
    <property type="evidence" value="ECO:0007669"/>
    <property type="project" value="InterPro"/>
</dbReference>
<dbReference type="GO" id="GO:0004850">
    <property type="term" value="F:uridine phosphorylase activity"/>
    <property type="evidence" value="ECO:0007669"/>
    <property type="project" value="InterPro"/>
</dbReference>
<dbReference type="OMA" id="HAQCHDV"/>
<dbReference type="RefSeq" id="XP_022660357.1">
    <property type="nucleotide sequence ID" value="XM_022804622.1"/>
</dbReference>
<reference evidence="4" key="1">
    <citation type="submission" date="2021-01" db="UniProtKB">
        <authorList>
            <consortium name="EnsemblMetazoa"/>
        </authorList>
    </citation>
    <scope>IDENTIFICATION</scope>
</reference>
<dbReference type="EnsemblMetazoa" id="XM_022804623">
    <property type="protein sequence ID" value="XP_022660358"/>
    <property type="gene ID" value="LOC111250027"/>
</dbReference>
<feature type="domain" description="Nucleoside phosphorylase" evidence="3">
    <location>
        <begin position="43"/>
        <end position="295"/>
    </location>
</feature>
<dbReference type="PANTHER" id="PTHR43691:SF11">
    <property type="entry name" value="FI09636P-RELATED"/>
    <property type="match status" value="1"/>
</dbReference>
<feature type="binding site" evidence="2">
    <location>
        <position position="207"/>
    </location>
    <ligand>
        <name>substrate</name>
    </ligand>
</feature>
<name>A0A7M7K1Q4_VARDE</name>
<dbReference type="EnsemblMetazoa" id="XM_022804620">
    <property type="protein sequence ID" value="XP_022660355"/>
    <property type="gene ID" value="LOC111250027"/>
</dbReference>
<dbReference type="GO" id="GO:0005829">
    <property type="term" value="C:cytosol"/>
    <property type="evidence" value="ECO:0007669"/>
    <property type="project" value="TreeGrafter"/>
</dbReference>
<dbReference type="RefSeq" id="XP_022660355.1">
    <property type="nucleotide sequence ID" value="XM_022804620.1"/>
</dbReference>
<feature type="binding site" evidence="2">
    <location>
        <position position="83"/>
    </location>
    <ligand>
        <name>phosphate</name>
        <dbReference type="ChEBI" id="CHEBI:43474"/>
    </ligand>
</feature>
<dbReference type="InParanoid" id="A0A7M7K1Q4"/>
<sequence length="303" mass="33681">MMSSLPFQPIRNKGLISIEYDSMYHIGFTSKQDLRTMFGDIRFVCLGGTAHRMEKFARLLVRELPVKLPTGCDLSDLSAHSHRYSMFKAGPVLCVNHGMGAPSVSILLHELFKLLHYAGCLQVTFIRMGTCGGLGVPPGTIVVSKEVINEFGEPNHTFSILGKREDRPCFLSQELAEEIISVGRRSYPSLSIISGKTMCTNDFYEGQARLDGAFCPYTMECKKAYLNELHNKNGVTNIEMESSLFSAMCHYANVPAAIVCVTLVERLKEDQIRDEGTVSLAAAQEMLQNVVLSYIKHKLQGQT</sequence>
<dbReference type="KEGG" id="vde:111250027"/>
<evidence type="ECO:0000256" key="1">
    <source>
        <dbReference type="ARBA" id="ARBA00010456"/>
    </source>
</evidence>
<proteinExistence type="inferred from homology"/>
<dbReference type="CDD" id="cd17763">
    <property type="entry name" value="UP_hUPP-like"/>
    <property type="match status" value="1"/>
</dbReference>
<dbReference type="OrthoDB" id="204058at2759"/>
<dbReference type="FunCoup" id="A0A7M7K1Q4">
    <property type="interactions" value="145"/>
</dbReference>
<comment type="similarity">
    <text evidence="1">Belongs to the PNP/UDP phosphorylase family.</text>
</comment>
<dbReference type="PANTHER" id="PTHR43691">
    <property type="entry name" value="URIDINE PHOSPHORYLASE"/>
    <property type="match status" value="1"/>
</dbReference>
<dbReference type="RefSeq" id="XP_022660358.1">
    <property type="nucleotide sequence ID" value="XM_022804623.1"/>
</dbReference>
<organism evidence="4 5">
    <name type="scientific">Varroa destructor</name>
    <name type="common">Honeybee mite</name>
    <dbReference type="NCBI Taxonomy" id="109461"/>
    <lineage>
        <taxon>Eukaryota</taxon>
        <taxon>Metazoa</taxon>
        <taxon>Ecdysozoa</taxon>
        <taxon>Arthropoda</taxon>
        <taxon>Chelicerata</taxon>
        <taxon>Arachnida</taxon>
        <taxon>Acari</taxon>
        <taxon>Parasitiformes</taxon>
        <taxon>Mesostigmata</taxon>
        <taxon>Gamasina</taxon>
        <taxon>Dermanyssoidea</taxon>
        <taxon>Varroidae</taxon>
        <taxon>Varroa</taxon>
    </lineage>
</organism>
<evidence type="ECO:0000259" key="3">
    <source>
        <dbReference type="Pfam" id="PF01048"/>
    </source>
</evidence>
<dbReference type="GO" id="GO:0006218">
    <property type="term" value="P:uridine catabolic process"/>
    <property type="evidence" value="ECO:0007669"/>
    <property type="project" value="TreeGrafter"/>
</dbReference>
<dbReference type="InterPro" id="IPR010059">
    <property type="entry name" value="Uridine_phosphorylase_euk"/>
</dbReference>
<dbReference type="GeneID" id="111250027"/>
<protein>
    <recommendedName>
        <fullName evidence="3">Nucleoside phosphorylase domain-containing protein</fullName>
    </recommendedName>
</protein>
<dbReference type="NCBIfam" id="TIGR01719">
    <property type="entry name" value="euk_UDPppase"/>
    <property type="match status" value="1"/>
</dbReference>
<evidence type="ECO:0000256" key="2">
    <source>
        <dbReference type="PIRSR" id="PIRSR610059-50"/>
    </source>
</evidence>
<dbReference type="Proteomes" id="UP000594260">
    <property type="component" value="Unplaced"/>
</dbReference>
<feature type="binding site" evidence="2">
    <location>
        <begin position="127"/>
        <end position="130"/>
    </location>
    <ligand>
        <name>phosphate</name>
        <dbReference type="ChEBI" id="CHEBI:43474"/>
    </ligand>
</feature>
<dbReference type="RefSeq" id="XP_022660360.1">
    <property type="nucleotide sequence ID" value="XM_022804625.1"/>
</dbReference>
<feature type="binding site" evidence="2">
    <location>
        <position position="209"/>
    </location>
    <ligand>
        <name>substrate</name>
    </ligand>
</feature>
<dbReference type="Pfam" id="PF01048">
    <property type="entry name" value="PNP_UDP_1"/>
    <property type="match status" value="1"/>
</dbReference>
<dbReference type="SUPFAM" id="SSF53167">
    <property type="entry name" value="Purine and uridine phosphorylases"/>
    <property type="match status" value="1"/>
</dbReference>
<evidence type="ECO:0000313" key="5">
    <source>
        <dbReference type="Proteomes" id="UP000594260"/>
    </source>
</evidence>
<dbReference type="InterPro" id="IPR000845">
    <property type="entry name" value="Nucleoside_phosphorylase_d"/>
</dbReference>
<dbReference type="EnsemblMetazoa" id="XM_022804625">
    <property type="protein sequence ID" value="XP_022660360"/>
    <property type="gene ID" value="LOC111250027"/>
</dbReference>
<evidence type="ECO:0000313" key="4">
    <source>
        <dbReference type="EnsemblMetazoa" id="XP_022660355"/>
    </source>
</evidence>
<dbReference type="EnsemblMetazoa" id="XM_022804624">
    <property type="protein sequence ID" value="XP_022660359"/>
    <property type="gene ID" value="LOC111250027"/>
</dbReference>